<accession>A0A813ZHS1</accession>
<reference evidence="1" key="1">
    <citation type="submission" date="2021-02" db="EMBL/GenBank/DDBJ databases">
        <authorList>
            <person name="Nowell W R."/>
        </authorList>
    </citation>
    <scope>NUCLEOTIDE SEQUENCE</scope>
    <source>
        <strain evidence="1">Ploen Becks lab</strain>
    </source>
</reference>
<dbReference type="Proteomes" id="UP000663879">
    <property type="component" value="Unassembled WGS sequence"/>
</dbReference>
<protein>
    <submittedName>
        <fullName evidence="1">Uncharacterized protein</fullName>
    </submittedName>
</protein>
<proteinExistence type="predicted"/>
<dbReference type="EMBL" id="CAJNOC010001901">
    <property type="protein sequence ID" value="CAF0899378.1"/>
    <property type="molecule type" value="Genomic_DNA"/>
</dbReference>
<keyword evidence="2" id="KW-1185">Reference proteome</keyword>
<sequence length="683" mass="78551">YYKCLEQLTKTKQLPEEDPLEIQIVRDSFEKVTTVSNEIFKISPEDYLYSKIENCWKSGAEIYGYFTLLFQASGFGKSRACQNLKNKAYVVYCCLRPTTHSGYPLRSFFANNLVSIFYNEIEAKKCFIGYFNMFISFLNDNPDITHEEFYKKFSNSFSGNKSSNEHYEEIKFEITELAKKYSFTDELIDLKDNKKEVIFVFDEVRSLFVDLTRSDKTFTSNYFEIRNVITKFNKTNKIFVLFLDTFSGLTNFMPTKFNEPSMRMQKFKSAEPIYLLPNWDVFVDIESIKTPKDSLIFENICSFGRPLWGSWCKAKKLNEKYKQVLDSQLVVIAKQKLVGGNLVDATNLNINQILAIAGCRIGTVKPLLISTAQDLVSKHMAICTYANPNEGIFKIEFPSEPILADVAASIMNETVKYQNQIESSVYKLIVNKLHSAISSSVIDQGEKGETITKFILLYSYDLSAQHLKTEGPLRYSSYVRVIDFVRNLYGNKAIEIIKEQLKNRAKILLDGFVRFNHFIRSPVSKDELNLVNLMKRCCAVQCHRYQKGVDFVIPVVLSYDKNSFNKMSAILVQTKLHQNVSKPKKEDIEKIMLSELDSPHLAIFMQLGNSNKPELTNLNFNLGNKAVIYSEGISTMTFPYLCSETINELNVFSTTQKQSFLVDKLDILIEEEIVFSSNNVKKK</sequence>
<evidence type="ECO:0000313" key="2">
    <source>
        <dbReference type="Proteomes" id="UP000663879"/>
    </source>
</evidence>
<evidence type="ECO:0000313" key="1">
    <source>
        <dbReference type="EMBL" id="CAF0899378.1"/>
    </source>
</evidence>
<dbReference type="OrthoDB" id="5577658at2759"/>
<feature type="non-terminal residue" evidence="1">
    <location>
        <position position="1"/>
    </location>
</feature>
<comment type="caution">
    <text evidence="1">The sequence shown here is derived from an EMBL/GenBank/DDBJ whole genome shotgun (WGS) entry which is preliminary data.</text>
</comment>
<gene>
    <name evidence="1" type="ORF">OXX778_LOCUS11320</name>
</gene>
<dbReference type="AlphaFoldDB" id="A0A813ZHS1"/>
<name>A0A813ZHS1_9BILA</name>
<dbReference type="PANTHER" id="PTHR33266">
    <property type="entry name" value="CHROMOSOME 15, WHOLE GENOME SHOTGUN SEQUENCE"/>
    <property type="match status" value="1"/>
</dbReference>
<organism evidence="1 2">
    <name type="scientific">Brachionus calyciflorus</name>
    <dbReference type="NCBI Taxonomy" id="104777"/>
    <lineage>
        <taxon>Eukaryota</taxon>
        <taxon>Metazoa</taxon>
        <taxon>Spiralia</taxon>
        <taxon>Gnathifera</taxon>
        <taxon>Rotifera</taxon>
        <taxon>Eurotatoria</taxon>
        <taxon>Monogononta</taxon>
        <taxon>Pseudotrocha</taxon>
        <taxon>Ploima</taxon>
        <taxon>Brachionidae</taxon>
        <taxon>Brachionus</taxon>
    </lineage>
</organism>
<dbReference type="PANTHER" id="PTHR33266:SF1">
    <property type="entry name" value="F-BOX DOMAIN-CONTAINING PROTEIN"/>
    <property type="match status" value="1"/>
</dbReference>